<evidence type="ECO:0000256" key="2">
    <source>
        <dbReference type="ARBA" id="ARBA00022679"/>
    </source>
</evidence>
<dbReference type="AlphaFoldDB" id="A0A351U7U0"/>
<dbReference type="PANTHER" id="PTHR30307">
    <property type="entry name" value="S-ADENOSYLMETHIONINE:TRNA RIBOSYLTRANSFERASE-ISOMERASE"/>
    <property type="match status" value="1"/>
</dbReference>
<keyword evidence="3 5" id="KW-0949">S-adenosyl-L-methionine</keyword>
<comment type="subcellular location">
    <subcellularLocation>
        <location evidence="5">Cytoplasm</location>
    </subcellularLocation>
</comment>
<evidence type="ECO:0000256" key="6">
    <source>
        <dbReference type="SAM" id="Phobius"/>
    </source>
</evidence>
<keyword evidence="4 5" id="KW-0671">Queuosine biosynthesis</keyword>
<name>A0A351U7U0_9BACT</name>
<comment type="subunit">
    <text evidence="5">Monomer.</text>
</comment>
<organism evidence="7 8">
    <name type="scientific">Syntrophorhabdus aromaticivorans</name>
    <dbReference type="NCBI Taxonomy" id="328301"/>
    <lineage>
        <taxon>Bacteria</taxon>
        <taxon>Pseudomonadati</taxon>
        <taxon>Thermodesulfobacteriota</taxon>
        <taxon>Syntrophorhabdia</taxon>
        <taxon>Syntrophorhabdales</taxon>
        <taxon>Syntrophorhabdaceae</taxon>
        <taxon>Syntrophorhabdus</taxon>
    </lineage>
</organism>
<protein>
    <recommendedName>
        <fullName evidence="5">S-adenosylmethionine:tRNA ribosyltransferase-isomerase</fullName>
        <ecNumber evidence="5">2.4.99.17</ecNumber>
    </recommendedName>
    <alternativeName>
        <fullName evidence="5">Queuosine biosynthesis protein QueA</fullName>
    </alternativeName>
</protein>
<dbReference type="InterPro" id="IPR042118">
    <property type="entry name" value="QueA_dom1"/>
</dbReference>
<comment type="catalytic activity">
    <reaction evidence="5">
        <text>7-aminomethyl-7-carbaguanosine(34) in tRNA + S-adenosyl-L-methionine = epoxyqueuosine(34) in tRNA + adenine + L-methionine + 2 H(+)</text>
        <dbReference type="Rhea" id="RHEA:32155"/>
        <dbReference type="Rhea" id="RHEA-COMP:10342"/>
        <dbReference type="Rhea" id="RHEA-COMP:18582"/>
        <dbReference type="ChEBI" id="CHEBI:15378"/>
        <dbReference type="ChEBI" id="CHEBI:16708"/>
        <dbReference type="ChEBI" id="CHEBI:57844"/>
        <dbReference type="ChEBI" id="CHEBI:59789"/>
        <dbReference type="ChEBI" id="CHEBI:82833"/>
        <dbReference type="ChEBI" id="CHEBI:194443"/>
        <dbReference type="EC" id="2.4.99.17"/>
    </reaction>
</comment>
<evidence type="ECO:0000256" key="1">
    <source>
        <dbReference type="ARBA" id="ARBA00022490"/>
    </source>
</evidence>
<comment type="caution">
    <text evidence="7">The sequence shown here is derived from an EMBL/GenBank/DDBJ whole genome shotgun (WGS) entry which is preliminary data.</text>
</comment>
<keyword evidence="6" id="KW-0812">Transmembrane</keyword>
<dbReference type="NCBIfam" id="NF001140">
    <property type="entry name" value="PRK00147.1"/>
    <property type="match status" value="1"/>
</dbReference>
<accession>A0A351U7U0</accession>
<dbReference type="Gene3D" id="2.40.10.240">
    <property type="entry name" value="QueA-like"/>
    <property type="match status" value="1"/>
</dbReference>
<comment type="similarity">
    <text evidence="5">Belongs to the QueA family.</text>
</comment>
<dbReference type="InterPro" id="IPR003699">
    <property type="entry name" value="QueA"/>
</dbReference>
<dbReference type="EMBL" id="JAAYEE010000082">
    <property type="protein sequence ID" value="NLW34812.1"/>
    <property type="molecule type" value="Genomic_DNA"/>
</dbReference>
<keyword evidence="7" id="KW-0328">Glycosyltransferase</keyword>
<evidence type="ECO:0000256" key="3">
    <source>
        <dbReference type="ARBA" id="ARBA00022691"/>
    </source>
</evidence>
<dbReference type="Pfam" id="PF02547">
    <property type="entry name" value="Queuosine_synth"/>
    <property type="match status" value="1"/>
</dbReference>
<keyword evidence="6" id="KW-1133">Transmembrane helix</keyword>
<dbReference type="GO" id="GO:0005737">
    <property type="term" value="C:cytoplasm"/>
    <property type="evidence" value="ECO:0007669"/>
    <property type="project" value="UniProtKB-SubCell"/>
</dbReference>
<dbReference type="HAMAP" id="MF_00113">
    <property type="entry name" value="QueA"/>
    <property type="match status" value="1"/>
</dbReference>
<evidence type="ECO:0000256" key="4">
    <source>
        <dbReference type="ARBA" id="ARBA00022785"/>
    </source>
</evidence>
<reference evidence="7" key="2">
    <citation type="submission" date="2020-01" db="EMBL/GenBank/DDBJ databases">
        <authorList>
            <person name="Campanaro S."/>
        </authorList>
    </citation>
    <scope>NUCLEOTIDE SEQUENCE</scope>
    <source>
        <strain evidence="7">AS06rmzACSIP_7</strain>
    </source>
</reference>
<dbReference type="GO" id="GO:0051075">
    <property type="term" value="F:S-adenosylmethionine:tRNA ribosyltransferase-isomerase activity"/>
    <property type="evidence" value="ECO:0007669"/>
    <property type="project" value="UniProtKB-EC"/>
</dbReference>
<dbReference type="PANTHER" id="PTHR30307:SF0">
    <property type="entry name" value="S-ADENOSYLMETHIONINE:TRNA RIBOSYLTRANSFERASE-ISOMERASE"/>
    <property type="match status" value="1"/>
</dbReference>
<dbReference type="Gene3D" id="3.40.1780.10">
    <property type="entry name" value="QueA-like"/>
    <property type="match status" value="1"/>
</dbReference>
<evidence type="ECO:0000313" key="7">
    <source>
        <dbReference type="EMBL" id="NLW34812.1"/>
    </source>
</evidence>
<comment type="function">
    <text evidence="5">Transfers and isomerizes the ribose moiety from AdoMet to the 7-aminomethyl group of 7-deazaguanine (preQ1-tRNA) to give epoxyqueuosine (oQ-tRNA).</text>
</comment>
<reference evidence="7" key="1">
    <citation type="journal article" date="2020" name="Biotechnol. Biofuels">
        <title>New insights from the biogas microbiome by comprehensive genome-resolved metagenomics of nearly 1600 species originating from multiple anaerobic digesters.</title>
        <authorList>
            <person name="Campanaro S."/>
            <person name="Treu L."/>
            <person name="Rodriguez-R L.M."/>
            <person name="Kovalovszki A."/>
            <person name="Ziels R.M."/>
            <person name="Maus I."/>
            <person name="Zhu X."/>
            <person name="Kougias P.G."/>
            <person name="Basile A."/>
            <person name="Luo G."/>
            <person name="Schluter A."/>
            <person name="Konstantinidis K.T."/>
            <person name="Angelidaki I."/>
        </authorList>
    </citation>
    <scope>NUCLEOTIDE SEQUENCE</scope>
    <source>
        <strain evidence="7">AS06rmzACSIP_7</strain>
    </source>
</reference>
<comment type="pathway">
    <text evidence="5">tRNA modification; tRNA-queuosine biosynthesis.</text>
</comment>
<dbReference type="NCBIfam" id="TIGR00113">
    <property type="entry name" value="queA"/>
    <property type="match status" value="1"/>
</dbReference>
<dbReference type="InterPro" id="IPR042119">
    <property type="entry name" value="QueA_dom2"/>
</dbReference>
<feature type="transmembrane region" description="Helical" evidence="6">
    <location>
        <begin position="196"/>
        <end position="215"/>
    </location>
</feature>
<proteinExistence type="inferred from homology"/>
<keyword evidence="6" id="KW-0472">Membrane</keyword>
<dbReference type="STRING" id="909663.GCA_000512235_02985"/>
<dbReference type="InterPro" id="IPR036100">
    <property type="entry name" value="QueA_sf"/>
</dbReference>
<dbReference type="GO" id="GO:0008616">
    <property type="term" value="P:tRNA queuosine(34) biosynthetic process"/>
    <property type="evidence" value="ECO:0007669"/>
    <property type="project" value="UniProtKB-UniRule"/>
</dbReference>
<evidence type="ECO:0000313" key="8">
    <source>
        <dbReference type="Proteomes" id="UP000777265"/>
    </source>
</evidence>
<sequence length="340" mass="38357">MGPNIEDFDYDLPKALIAQYPEKDREASRLLVFDRGEETIAHRSFRDITQYLSKGDVLVLNDSKVLPARLRARKDTGGAVDILLVERISDTRWLCLAKGIKAGNKEQKVSVGPMEARLTKGEDYWVIDFHNDGDTFDVMRRYGTMPLPPYIKRNDGNGAIDDERYQTVYAEMSGSIAAPTAGFHFSVGLLETIKRMGVHVVTITLHIGVGTFFLIKKRNVQDHHMHGEYYHITPEAKAFIGKAKGDGRRIIACGTSAVRTLETVYSESGKPLAGKTDLFVYPGYRFKMVDAMITNFHLPRSTPLLLVSAFAGPERIRRCYKEAMERGYRFYSYGDAMLIL</sequence>
<dbReference type="SUPFAM" id="SSF111337">
    <property type="entry name" value="QueA-like"/>
    <property type="match status" value="1"/>
</dbReference>
<dbReference type="EC" id="2.4.99.17" evidence="5"/>
<evidence type="ECO:0000256" key="5">
    <source>
        <dbReference type="HAMAP-Rule" id="MF_00113"/>
    </source>
</evidence>
<dbReference type="Proteomes" id="UP000777265">
    <property type="component" value="Unassembled WGS sequence"/>
</dbReference>
<gene>
    <name evidence="5 7" type="primary">queA</name>
    <name evidence="7" type="ORF">GXY80_04930</name>
</gene>
<keyword evidence="1 5" id="KW-0963">Cytoplasm</keyword>
<keyword evidence="2 5" id="KW-0808">Transferase</keyword>